<keyword evidence="1" id="KW-0040">ANK repeat</keyword>
<name>A0A6A6DZC2_9PEZI</name>
<organism evidence="3 4">
    <name type="scientific">Zopfia rhizophila CBS 207.26</name>
    <dbReference type="NCBI Taxonomy" id="1314779"/>
    <lineage>
        <taxon>Eukaryota</taxon>
        <taxon>Fungi</taxon>
        <taxon>Dikarya</taxon>
        <taxon>Ascomycota</taxon>
        <taxon>Pezizomycotina</taxon>
        <taxon>Dothideomycetes</taxon>
        <taxon>Dothideomycetes incertae sedis</taxon>
        <taxon>Zopfiaceae</taxon>
        <taxon>Zopfia</taxon>
    </lineage>
</organism>
<dbReference type="AlphaFoldDB" id="A0A6A6DZC2"/>
<dbReference type="Gene3D" id="1.25.40.20">
    <property type="entry name" value="Ankyrin repeat-containing domain"/>
    <property type="match status" value="1"/>
</dbReference>
<evidence type="ECO:0000256" key="1">
    <source>
        <dbReference type="PROSITE-ProRule" id="PRU00023"/>
    </source>
</evidence>
<evidence type="ECO:0000256" key="2">
    <source>
        <dbReference type="SAM" id="MobiDB-lite"/>
    </source>
</evidence>
<keyword evidence="4" id="KW-1185">Reference proteome</keyword>
<proteinExistence type="predicted"/>
<dbReference type="InterPro" id="IPR050829">
    <property type="entry name" value="CorA_MIT"/>
</dbReference>
<dbReference type="PROSITE" id="PS50297">
    <property type="entry name" value="ANK_REP_REGION"/>
    <property type="match status" value="1"/>
</dbReference>
<dbReference type="PANTHER" id="PTHR47685:SF1">
    <property type="entry name" value="MAGNESIUM TRANSPORT PROTEIN CORA"/>
    <property type="match status" value="1"/>
</dbReference>
<dbReference type="InterPro" id="IPR002110">
    <property type="entry name" value="Ankyrin_rpt"/>
</dbReference>
<dbReference type="PROSITE" id="PS50088">
    <property type="entry name" value="ANK_REPEAT"/>
    <property type="match status" value="1"/>
</dbReference>
<evidence type="ECO:0000313" key="3">
    <source>
        <dbReference type="EMBL" id="KAF2184914.1"/>
    </source>
</evidence>
<dbReference type="OrthoDB" id="341259at2759"/>
<dbReference type="EMBL" id="ML994636">
    <property type="protein sequence ID" value="KAF2184914.1"/>
    <property type="molecule type" value="Genomic_DNA"/>
</dbReference>
<protein>
    <submittedName>
        <fullName evidence="3">Uncharacterized protein</fullName>
    </submittedName>
</protein>
<gene>
    <name evidence="3" type="ORF">K469DRAFT_688498</name>
</gene>
<feature type="region of interest" description="Disordered" evidence="2">
    <location>
        <begin position="235"/>
        <end position="266"/>
    </location>
</feature>
<dbReference type="SUPFAM" id="SSF48403">
    <property type="entry name" value="Ankyrin repeat"/>
    <property type="match status" value="1"/>
</dbReference>
<evidence type="ECO:0000313" key="4">
    <source>
        <dbReference type="Proteomes" id="UP000800200"/>
    </source>
</evidence>
<feature type="repeat" description="ANK" evidence="1">
    <location>
        <begin position="6"/>
        <end position="38"/>
    </location>
</feature>
<accession>A0A6A6DZC2</accession>
<dbReference type="PANTHER" id="PTHR47685">
    <property type="entry name" value="MAGNESIUM TRANSPORT PROTEIN CORA"/>
    <property type="match status" value="1"/>
</dbReference>
<sequence>MIKDKNGQTAGHLAVDEEQLETLRMLLSKRADFKATDNQERTARELLEDKIRELPSAEWNDALRILKELDRSPELYSDPIPNSKEVDSRFNPVILDFASGFFHRHGKRRELGIDVIVSGEEKFFKRHMEGGPQFRWLHLPANNMRWIELLMLRYSDSDRSPKRHLVLRDELWMERLHRGSQNLAHARYMRPMPYVHWEYAATFKKMRDYAQKVADFPGPSTPAEGKYQTLMQAYMTPQPGSGKADQGNPPETEGNPPKGQGKWQRDPVDQLHIRRSLDQYCYHALKSTEDRDKDQLVSRMFENGDLSGKPVLIMVDQLWLWVLGNDTVVTSFPERWSKEEEKPSNHDPLTSWKTLPTTVPKLCHRINWRK</sequence>
<reference evidence="3" key="1">
    <citation type="journal article" date="2020" name="Stud. Mycol.">
        <title>101 Dothideomycetes genomes: a test case for predicting lifestyles and emergence of pathogens.</title>
        <authorList>
            <person name="Haridas S."/>
            <person name="Albert R."/>
            <person name="Binder M."/>
            <person name="Bloem J."/>
            <person name="Labutti K."/>
            <person name="Salamov A."/>
            <person name="Andreopoulos B."/>
            <person name="Baker S."/>
            <person name="Barry K."/>
            <person name="Bills G."/>
            <person name="Bluhm B."/>
            <person name="Cannon C."/>
            <person name="Castanera R."/>
            <person name="Culley D."/>
            <person name="Daum C."/>
            <person name="Ezra D."/>
            <person name="Gonzalez J."/>
            <person name="Henrissat B."/>
            <person name="Kuo A."/>
            <person name="Liang C."/>
            <person name="Lipzen A."/>
            <person name="Lutzoni F."/>
            <person name="Magnuson J."/>
            <person name="Mondo S."/>
            <person name="Nolan M."/>
            <person name="Ohm R."/>
            <person name="Pangilinan J."/>
            <person name="Park H.-J."/>
            <person name="Ramirez L."/>
            <person name="Alfaro M."/>
            <person name="Sun H."/>
            <person name="Tritt A."/>
            <person name="Yoshinaga Y."/>
            <person name="Zwiers L.-H."/>
            <person name="Turgeon B."/>
            <person name="Goodwin S."/>
            <person name="Spatafora J."/>
            <person name="Crous P."/>
            <person name="Grigoriev I."/>
        </authorList>
    </citation>
    <scope>NUCLEOTIDE SEQUENCE</scope>
    <source>
        <strain evidence="3">CBS 207.26</strain>
    </source>
</reference>
<dbReference type="InterPro" id="IPR036770">
    <property type="entry name" value="Ankyrin_rpt-contain_sf"/>
</dbReference>
<dbReference type="Proteomes" id="UP000800200">
    <property type="component" value="Unassembled WGS sequence"/>
</dbReference>